<sequence length="61" mass="6444">MVVGHGNTSSFTLEMRFRPHAAAGRPVGEAIRFAAGSAGSRAGTALYQISQNKAQNLARTR</sequence>
<evidence type="ECO:0000313" key="2">
    <source>
        <dbReference type="Proteomes" id="UP000234789"/>
    </source>
</evidence>
<organism evidence="1 2">
    <name type="scientific">Paenibacillus pasadenensis</name>
    <dbReference type="NCBI Taxonomy" id="217090"/>
    <lineage>
        <taxon>Bacteria</taxon>
        <taxon>Bacillati</taxon>
        <taxon>Bacillota</taxon>
        <taxon>Bacilli</taxon>
        <taxon>Bacillales</taxon>
        <taxon>Paenibacillaceae</taxon>
        <taxon>Paenibacillus</taxon>
    </lineage>
</organism>
<accession>A0A2N5ND13</accession>
<dbReference type="EMBL" id="NFEZ01000001">
    <property type="protein sequence ID" value="PLT48235.1"/>
    <property type="molecule type" value="Genomic_DNA"/>
</dbReference>
<keyword evidence="2" id="KW-1185">Reference proteome</keyword>
<reference evidence="1 2" key="1">
    <citation type="submission" date="2017-05" db="EMBL/GenBank/DDBJ databases">
        <title>Functional genome analysis of Paenibacillus pasadenensis strain R16: insights on endophytic life style and antifungal activity.</title>
        <authorList>
            <person name="Passera A."/>
            <person name="Marcolungo L."/>
            <person name="Casati P."/>
            <person name="Brasca M."/>
            <person name="Quaglino F."/>
            <person name="Delledonne M."/>
        </authorList>
    </citation>
    <scope>NUCLEOTIDE SEQUENCE [LARGE SCALE GENOMIC DNA]</scope>
    <source>
        <strain evidence="1 2">R16</strain>
    </source>
</reference>
<comment type="caution">
    <text evidence="1">The sequence shown here is derived from an EMBL/GenBank/DDBJ whole genome shotgun (WGS) entry which is preliminary data.</text>
</comment>
<evidence type="ECO:0000313" key="1">
    <source>
        <dbReference type="EMBL" id="PLT48235.1"/>
    </source>
</evidence>
<proteinExistence type="predicted"/>
<dbReference type="Proteomes" id="UP000234789">
    <property type="component" value="Unassembled WGS sequence"/>
</dbReference>
<dbReference type="AlphaFoldDB" id="A0A2N5ND13"/>
<gene>
    <name evidence="1" type="ORF">B8V81_0367</name>
</gene>
<protein>
    <submittedName>
        <fullName evidence="1">Uncharacterized protein</fullName>
    </submittedName>
</protein>
<name>A0A2N5ND13_9BACL</name>